<evidence type="ECO:0000256" key="2">
    <source>
        <dbReference type="SAM" id="Phobius"/>
    </source>
</evidence>
<evidence type="ECO:0000313" key="4">
    <source>
        <dbReference type="EMBL" id="ROT38434.1"/>
    </source>
</evidence>
<evidence type="ECO:0000313" key="5">
    <source>
        <dbReference type="Proteomes" id="UP000272025"/>
    </source>
</evidence>
<proteinExistence type="predicted"/>
<dbReference type="InterPro" id="IPR051091">
    <property type="entry name" value="O-Glucosyltr/Glycosyltrsf_90"/>
</dbReference>
<feature type="region of interest" description="Disordered" evidence="1">
    <location>
        <begin position="46"/>
        <end position="118"/>
    </location>
</feature>
<feature type="domain" description="Glycosyl transferase CAP10" evidence="3">
    <location>
        <begin position="367"/>
        <end position="661"/>
    </location>
</feature>
<dbReference type="Proteomes" id="UP000272025">
    <property type="component" value="Unassembled WGS sequence"/>
</dbReference>
<evidence type="ECO:0000259" key="3">
    <source>
        <dbReference type="SMART" id="SM00672"/>
    </source>
</evidence>
<dbReference type="EMBL" id="ML119055">
    <property type="protein sequence ID" value="ROT38434.1"/>
    <property type="molecule type" value="Genomic_DNA"/>
</dbReference>
<dbReference type="GeneID" id="39581367"/>
<reference evidence="4 5" key="1">
    <citation type="journal article" date="2018" name="Mol. Ecol.">
        <title>The obligate alkalophilic soda-lake fungus Sodiomyces alkalinus has shifted to a protein diet.</title>
        <authorList>
            <person name="Grum-Grzhimaylo A.A."/>
            <person name="Falkoski D.L."/>
            <person name="van den Heuvel J."/>
            <person name="Valero-Jimenez C.A."/>
            <person name="Min B."/>
            <person name="Choi I.G."/>
            <person name="Lipzen A."/>
            <person name="Daum C.G."/>
            <person name="Aanen D.K."/>
            <person name="Tsang A."/>
            <person name="Henrissat B."/>
            <person name="Bilanenko E.N."/>
            <person name="de Vries R.P."/>
            <person name="van Kan J.A.L."/>
            <person name="Grigoriev I.V."/>
            <person name="Debets A.J.M."/>
        </authorList>
    </citation>
    <scope>NUCLEOTIDE SEQUENCE [LARGE SCALE GENOMIC DNA]</scope>
    <source>
        <strain evidence="4 5">F11</strain>
    </source>
</reference>
<dbReference type="Pfam" id="PF05686">
    <property type="entry name" value="Glyco_transf_90"/>
    <property type="match status" value="1"/>
</dbReference>
<dbReference type="SMART" id="SM00672">
    <property type="entry name" value="CAP10"/>
    <property type="match status" value="1"/>
</dbReference>
<accession>A0A3N2PVD5</accession>
<organism evidence="4 5">
    <name type="scientific">Sodiomyces alkalinus (strain CBS 110278 / VKM F-3762 / F11)</name>
    <name type="common">Alkaliphilic filamentous fungus</name>
    <dbReference type="NCBI Taxonomy" id="1314773"/>
    <lineage>
        <taxon>Eukaryota</taxon>
        <taxon>Fungi</taxon>
        <taxon>Dikarya</taxon>
        <taxon>Ascomycota</taxon>
        <taxon>Pezizomycotina</taxon>
        <taxon>Sordariomycetes</taxon>
        <taxon>Hypocreomycetidae</taxon>
        <taxon>Glomerellales</taxon>
        <taxon>Plectosphaerellaceae</taxon>
        <taxon>Sodiomyces</taxon>
    </lineage>
</organism>
<gene>
    <name evidence="4" type="ORF">SODALDRAFT_339842</name>
</gene>
<dbReference type="OrthoDB" id="541052at2759"/>
<dbReference type="InterPro" id="IPR006598">
    <property type="entry name" value="CAP10"/>
</dbReference>
<keyword evidence="5" id="KW-1185">Reference proteome</keyword>
<dbReference type="PANTHER" id="PTHR12203:SF22">
    <property type="entry name" value="CAPSULE ASSOCIATED PROTEIN"/>
    <property type="match status" value="1"/>
</dbReference>
<keyword evidence="2" id="KW-1133">Transmembrane helix</keyword>
<dbReference type="RefSeq" id="XP_028466240.1">
    <property type="nucleotide sequence ID" value="XM_028612889.1"/>
</dbReference>
<dbReference type="PANTHER" id="PTHR12203">
    <property type="entry name" value="KDEL LYS-ASP-GLU-LEU CONTAINING - RELATED"/>
    <property type="match status" value="1"/>
</dbReference>
<name>A0A3N2PVD5_SODAK</name>
<feature type="transmembrane region" description="Helical" evidence="2">
    <location>
        <begin position="15"/>
        <end position="33"/>
    </location>
</feature>
<protein>
    <recommendedName>
        <fullName evidence="3">Glycosyl transferase CAP10 domain-containing protein</fullName>
    </recommendedName>
</protein>
<keyword evidence="2" id="KW-0812">Transmembrane</keyword>
<dbReference type="AlphaFoldDB" id="A0A3N2PVD5"/>
<keyword evidence="2" id="KW-0472">Membrane</keyword>
<evidence type="ECO:0000256" key="1">
    <source>
        <dbReference type="SAM" id="MobiDB-lite"/>
    </source>
</evidence>
<sequence length="683" mass="76781">MVTLLPAFPPRRVSGILRCTIAAVFLLCCFYYLRLGDDPLPSRSRIEYYTPPSPAPLDKPAVRPDTQPSIPESDSGDHNDEYVNGALAESLPKPVSDSNSNSNTDRPKTPPKQKPHHPIDTLIAEADTTFNQLLAKESKTVGAAAEAYRNRRGRHPPPGFDSWYHLAAEKRSLVIEDFFDQIYHDLEPFWALDPALMRKEAAAFDQFITVRDGAANTTSEWFWTEIWLDLVVSLQHLLPDMDIALNPMDEPRIVVPWEEMAKYVKRAEQTRTMPRPQDVIASFQTLPPRGKVEPTVKIQRKQWDKTKFYWKLARQGCPPNSAARTAPLRSEASFAEPPNMSMTNAAPHLRDGYVANSSLAKEICHQPDLQGLNGIFIEPLSTSTTKALFPLFGGSKLAINNEILLPAAMYWKDEERFTGGAYHGEGWATKEDGVIWRGVATGGRNRAGNWPGFQRHRFVSMNNDTLVSGVEDGQWRRAVNFAFPEPMYRVAAHAAGKLGEWLGTWANVAFTDLMCAPEGETEGGGCGYASPYFLVAQGLTMAQQFMHKYLPDVDGNSFSGRYLGFLRSTSLPIKATVWKEWHDGRLVAWKHFVPMDSRFGDYYGIMEYFLGYGDEVAGHDEEGERIASEGKAWAEKVLRKEDMQVYMLRLLLEYARVVDDERDVMGWVEDLTSEDLGDNGTSP</sequence>